<keyword evidence="4" id="KW-1185">Reference proteome</keyword>
<dbReference type="Pfam" id="PF13602">
    <property type="entry name" value="ADH_zinc_N_2"/>
    <property type="match status" value="1"/>
</dbReference>
<dbReference type="SUPFAM" id="SSF51735">
    <property type="entry name" value="NAD(P)-binding Rossmann-fold domains"/>
    <property type="match status" value="1"/>
</dbReference>
<dbReference type="PROSITE" id="PS01162">
    <property type="entry name" value="QOR_ZETA_CRYSTAL"/>
    <property type="match status" value="1"/>
</dbReference>
<dbReference type="InterPro" id="IPR050700">
    <property type="entry name" value="YIM1/Zinc_Alcohol_DH_Fams"/>
</dbReference>
<dbReference type="GO" id="GO:0016491">
    <property type="term" value="F:oxidoreductase activity"/>
    <property type="evidence" value="ECO:0007669"/>
    <property type="project" value="UniProtKB-KW"/>
</dbReference>
<dbReference type="InterPro" id="IPR002364">
    <property type="entry name" value="Quin_OxRdtase/zeta-crystal_CS"/>
</dbReference>
<sequence length="324" mass="33944">MQAIVQSAYGAPETVLTHRTVARPEPKPDEVLVRVHASSLNFADVAMVTGRPSLIRAAMGLRRPRYTVPGRDLAGVVEAVGADVTDLAAGDEVYAEASAGSWAQYVAVRAKLVGRKPVNLSFAEAATLPLAAGTALDCVAGVRPGQKVLVNGASGGVGSFAVQAAKALGAEVTGVCSGRNVELVTNLGADHVVDYQRSDFTSGSTRYDLIIDLVGNRSLAAYRRALAPRGTLHLSGGGGGRVIGPMARLAQALVVNPFVSQRLRPVFATPSRAKLDRLRELAEAGSLTPAIERTYPLSDAPEAVRRLIAEHARGKTVLTVAQER</sequence>
<dbReference type="SUPFAM" id="SSF50129">
    <property type="entry name" value="GroES-like"/>
    <property type="match status" value="1"/>
</dbReference>
<name>A0A7Y6DZ90_9CELL</name>
<protein>
    <submittedName>
        <fullName evidence="3">NAD(P)-dependent alcohol dehydrogenase</fullName>
    </submittedName>
</protein>
<gene>
    <name evidence="3" type="ORF">HP550_18405</name>
</gene>
<keyword evidence="1" id="KW-0560">Oxidoreductase</keyword>
<evidence type="ECO:0000256" key="1">
    <source>
        <dbReference type="ARBA" id="ARBA00023002"/>
    </source>
</evidence>
<dbReference type="EMBL" id="JABMCI010000070">
    <property type="protein sequence ID" value="NUU19225.1"/>
    <property type="molecule type" value="Genomic_DNA"/>
</dbReference>
<dbReference type="Gene3D" id="3.90.180.10">
    <property type="entry name" value="Medium-chain alcohol dehydrogenases, catalytic domain"/>
    <property type="match status" value="1"/>
</dbReference>
<proteinExistence type="predicted"/>
<dbReference type="GO" id="GO:0008270">
    <property type="term" value="F:zinc ion binding"/>
    <property type="evidence" value="ECO:0007669"/>
    <property type="project" value="InterPro"/>
</dbReference>
<dbReference type="Proteomes" id="UP000565724">
    <property type="component" value="Unassembled WGS sequence"/>
</dbReference>
<evidence type="ECO:0000313" key="3">
    <source>
        <dbReference type="EMBL" id="NUU19225.1"/>
    </source>
</evidence>
<feature type="domain" description="Enoyl reductase (ER)" evidence="2">
    <location>
        <begin position="10"/>
        <end position="318"/>
    </location>
</feature>
<comment type="caution">
    <text evidence="3">The sequence shown here is derived from an EMBL/GenBank/DDBJ whole genome shotgun (WGS) entry which is preliminary data.</text>
</comment>
<evidence type="ECO:0000259" key="2">
    <source>
        <dbReference type="SMART" id="SM00829"/>
    </source>
</evidence>
<dbReference type="InterPro" id="IPR036291">
    <property type="entry name" value="NAD(P)-bd_dom_sf"/>
</dbReference>
<evidence type="ECO:0000313" key="4">
    <source>
        <dbReference type="Proteomes" id="UP000565724"/>
    </source>
</evidence>
<dbReference type="Pfam" id="PF08240">
    <property type="entry name" value="ADH_N"/>
    <property type="match status" value="1"/>
</dbReference>
<organism evidence="3 4">
    <name type="scientific">Cellulomonas humilata</name>
    <dbReference type="NCBI Taxonomy" id="144055"/>
    <lineage>
        <taxon>Bacteria</taxon>
        <taxon>Bacillati</taxon>
        <taxon>Actinomycetota</taxon>
        <taxon>Actinomycetes</taxon>
        <taxon>Micrococcales</taxon>
        <taxon>Cellulomonadaceae</taxon>
        <taxon>Cellulomonas</taxon>
    </lineage>
</organism>
<dbReference type="PANTHER" id="PTHR11695:SF294">
    <property type="entry name" value="RETICULON-4-INTERACTING PROTEIN 1, MITOCHONDRIAL"/>
    <property type="match status" value="1"/>
</dbReference>
<dbReference type="SMART" id="SM00829">
    <property type="entry name" value="PKS_ER"/>
    <property type="match status" value="1"/>
</dbReference>
<dbReference type="Gene3D" id="3.40.50.720">
    <property type="entry name" value="NAD(P)-binding Rossmann-like Domain"/>
    <property type="match status" value="1"/>
</dbReference>
<accession>A0A7Y6DZ90</accession>
<reference evidence="3 4" key="1">
    <citation type="submission" date="2020-05" db="EMBL/GenBank/DDBJ databases">
        <title>Genome Sequencing of Type Strains.</title>
        <authorList>
            <person name="Lemaire J.F."/>
            <person name="Inderbitzin P."/>
            <person name="Gregorio O.A."/>
            <person name="Collins S.B."/>
            <person name="Wespe N."/>
            <person name="Knight-Connoni V."/>
        </authorList>
    </citation>
    <scope>NUCLEOTIDE SEQUENCE [LARGE SCALE GENOMIC DNA]</scope>
    <source>
        <strain evidence="3 4">ATCC 25174</strain>
    </source>
</reference>
<dbReference type="InterPro" id="IPR020843">
    <property type="entry name" value="ER"/>
</dbReference>
<dbReference type="InterPro" id="IPR011032">
    <property type="entry name" value="GroES-like_sf"/>
</dbReference>
<dbReference type="AlphaFoldDB" id="A0A7Y6DZ90"/>
<dbReference type="CDD" id="cd08267">
    <property type="entry name" value="MDR1"/>
    <property type="match status" value="1"/>
</dbReference>
<dbReference type="InterPro" id="IPR013154">
    <property type="entry name" value="ADH-like_N"/>
</dbReference>
<dbReference type="PANTHER" id="PTHR11695">
    <property type="entry name" value="ALCOHOL DEHYDROGENASE RELATED"/>
    <property type="match status" value="1"/>
</dbReference>